<evidence type="ECO:0000313" key="4">
    <source>
        <dbReference type="Proteomes" id="UP001365128"/>
    </source>
</evidence>
<evidence type="ECO:0000256" key="1">
    <source>
        <dbReference type="SAM" id="MobiDB-lite"/>
    </source>
</evidence>
<organism evidence="3 4">
    <name type="scientific">Phyllosticta citricarpa</name>
    <dbReference type="NCBI Taxonomy" id="55181"/>
    <lineage>
        <taxon>Eukaryota</taxon>
        <taxon>Fungi</taxon>
        <taxon>Dikarya</taxon>
        <taxon>Ascomycota</taxon>
        <taxon>Pezizomycotina</taxon>
        <taxon>Dothideomycetes</taxon>
        <taxon>Dothideomycetes incertae sedis</taxon>
        <taxon>Botryosphaeriales</taxon>
        <taxon>Phyllostictaceae</taxon>
        <taxon>Phyllosticta</taxon>
    </lineage>
</organism>
<gene>
    <name evidence="3" type="ORF">IWX46DRAFT_643797</name>
</gene>
<proteinExistence type="predicted"/>
<reference evidence="3 4" key="1">
    <citation type="submission" date="2024-04" db="EMBL/GenBank/DDBJ databases">
        <title>Phyllosticta paracitricarpa is synonymous to the EU quarantine fungus P. citricarpa based on phylogenomic analyses.</title>
        <authorList>
            <consortium name="Lawrence Berkeley National Laboratory"/>
            <person name="Van Ingen-Buijs V.A."/>
            <person name="Van Westerhoven A.C."/>
            <person name="Haridas S."/>
            <person name="Skiadas P."/>
            <person name="Martin F."/>
            <person name="Groenewald J.Z."/>
            <person name="Crous P.W."/>
            <person name="Seidl M.F."/>
        </authorList>
    </citation>
    <scope>NUCLEOTIDE SEQUENCE [LARGE SCALE GENOMIC DNA]</scope>
    <source>
        <strain evidence="3 4">CBS 122670</strain>
    </source>
</reference>
<feature type="compositionally biased region" description="Low complexity" evidence="1">
    <location>
        <begin position="80"/>
        <end position="112"/>
    </location>
</feature>
<evidence type="ECO:0000259" key="2">
    <source>
        <dbReference type="PROSITE" id="PS50181"/>
    </source>
</evidence>
<accession>A0ABR1LP32</accession>
<sequence length="222" mass="24799">MASNAVAVVAPRSRLLSLPTELLMEIIEYLSPETFINFAFAAYSSLQQRLIVPPMTWRIYAPLCRNLPAPRLPRRRENDATTTSTTSPPSSSSATTSSSHSPAAPPTGTSTAPTSSNLLIFAAWPLPTELTLQVLRRLRPRELMRFVLGHYRLLPGLLPRITPQTNIQLTRAWAQVEIARRLAEAQAEGEEGARALLYGGRGRRRMVERERERDGRTRAWSV</sequence>
<feature type="region of interest" description="Disordered" evidence="1">
    <location>
        <begin position="70"/>
        <end position="112"/>
    </location>
</feature>
<dbReference type="InterPro" id="IPR001810">
    <property type="entry name" value="F-box_dom"/>
</dbReference>
<protein>
    <recommendedName>
        <fullName evidence="2">F-box domain-containing protein</fullName>
    </recommendedName>
</protein>
<feature type="domain" description="F-box" evidence="2">
    <location>
        <begin position="12"/>
        <end position="60"/>
    </location>
</feature>
<dbReference type="PROSITE" id="PS50181">
    <property type="entry name" value="FBOX"/>
    <property type="match status" value="1"/>
</dbReference>
<comment type="caution">
    <text evidence="3">The sequence shown here is derived from an EMBL/GenBank/DDBJ whole genome shotgun (WGS) entry which is preliminary data.</text>
</comment>
<name>A0ABR1LP32_9PEZI</name>
<dbReference type="Proteomes" id="UP001365128">
    <property type="component" value="Unassembled WGS sequence"/>
</dbReference>
<dbReference type="EMBL" id="JBBPDW010000039">
    <property type="protein sequence ID" value="KAK7535517.1"/>
    <property type="molecule type" value="Genomic_DNA"/>
</dbReference>
<dbReference type="Pfam" id="PF00646">
    <property type="entry name" value="F-box"/>
    <property type="match status" value="1"/>
</dbReference>
<keyword evidence="4" id="KW-1185">Reference proteome</keyword>
<evidence type="ECO:0000313" key="3">
    <source>
        <dbReference type="EMBL" id="KAK7535517.1"/>
    </source>
</evidence>